<organism evidence="2 3">
    <name type="scientific">Strongyloides papillosus</name>
    <name type="common">Intestinal threadworm</name>
    <dbReference type="NCBI Taxonomy" id="174720"/>
    <lineage>
        <taxon>Eukaryota</taxon>
        <taxon>Metazoa</taxon>
        <taxon>Ecdysozoa</taxon>
        <taxon>Nematoda</taxon>
        <taxon>Chromadorea</taxon>
        <taxon>Rhabditida</taxon>
        <taxon>Tylenchina</taxon>
        <taxon>Panagrolaimomorpha</taxon>
        <taxon>Strongyloidoidea</taxon>
        <taxon>Strongyloididae</taxon>
        <taxon>Strongyloides</taxon>
    </lineage>
</organism>
<dbReference type="Proteomes" id="UP000046392">
    <property type="component" value="Unplaced"/>
</dbReference>
<feature type="region of interest" description="Disordered" evidence="1">
    <location>
        <begin position="91"/>
        <end position="118"/>
    </location>
</feature>
<reference evidence="3" key="1">
    <citation type="submission" date="2017-02" db="UniProtKB">
        <authorList>
            <consortium name="WormBaseParasite"/>
        </authorList>
    </citation>
    <scope>IDENTIFICATION</scope>
</reference>
<evidence type="ECO:0000256" key="1">
    <source>
        <dbReference type="SAM" id="MobiDB-lite"/>
    </source>
</evidence>
<dbReference type="WBParaSite" id="SPAL_0000527300.1">
    <property type="protein sequence ID" value="SPAL_0000527300.1"/>
    <property type="gene ID" value="SPAL_0000527300"/>
</dbReference>
<proteinExistence type="predicted"/>
<evidence type="ECO:0000313" key="3">
    <source>
        <dbReference type="WBParaSite" id="SPAL_0000527300.1"/>
    </source>
</evidence>
<accession>A0A0N5BH28</accession>
<sequence>EENKVDVAIPEETNFVNEVLPVSIGETEDNGLTNEVEEKNIKKNGRMGNFFKKTFSMDNMKKKFGKTSKKAEKKLKKGFNVMKNLAKKSRDSFNKLLKKGKPSSSSSSDSDSNEDENDRKKRFLKLLLPKQVSSQIKDIGGHVLNHLF</sequence>
<protein>
    <submittedName>
        <fullName evidence="3">RRP15-like protein</fullName>
    </submittedName>
</protein>
<name>A0A0N5BH28_STREA</name>
<keyword evidence="2" id="KW-1185">Reference proteome</keyword>
<evidence type="ECO:0000313" key="2">
    <source>
        <dbReference type="Proteomes" id="UP000046392"/>
    </source>
</evidence>
<dbReference type="AlphaFoldDB" id="A0A0N5BH28"/>